<keyword evidence="4" id="KW-0288">FMN</keyword>
<feature type="transmembrane region" description="Helical" evidence="7">
    <location>
        <begin position="590"/>
        <end position="609"/>
    </location>
</feature>
<dbReference type="PANTHER" id="PTHR48109:SF4">
    <property type="entry name" value="DIHYDROOROTATE DEHYDROGENASE (QUINONE), MITOCHONDRIAL"/>
    <property type="match status" value="1"/>
</dbReference>
<dbReference type="GO" id="GO:0106430">
    <property type="term" value="F:dihydroorotate dehydrogenase (quinone) activity"/>
    <property type="evidence" value="ECO:0007669"/>
    <property type="project" value="UniProtKB-EC"/>
</dbReference>
<evidence type="ECO:0000259" key="8">
    <source>
        <dbReference type="Pfam" id="PF01180"/>
    </source>
</evidence>
<organism evidence="9 10">
    <name type="scientific">Anoxybacillus andreesenii</name>
    <dbReference type="NCBI Taxonomy" id="1325932"/>
    <lineage>
        <taxon>Bacteria</taxon>
        <taxon>Bacillati</taxon>
        <taxon>Bacillota</taxon>
        <taxon>Bacilli</taxon>
        <taxon>Bacillales</taxon>
        <taxon>Anoxybacillaceae</taxon>
        <taxon>Anoxybacillus</taxon>
    </lineage>
</organism>
<feature type="transmembrane region" description="Helical" evidence="7">
    <location>
        <begin position="409"/>
        <end position="426"/>
    </location>
</feature>
<keyword evidence="6 9" id="KW-0560">Oxidoreductase</keyword>
<evidence type="ECO:0000313" key="10">
    <source>
        <dbReference type="Proteomes" id="UP001231362"/>
    </source>
</evidence>
<keyword evidence="5" id="KW-0665">Pyrimidine biosynthesis</keyword>
<evidence type="ECO:0000256" key="6">
    <source>
        <dbReference type="ARBA" id="ARBA00023002"/>
    </source>
</evidence>
<evidence type="ECO:0000256" key="5">
    <source>
        <dbReference type="ARBA" id="ARBA00022975"/>
    </source>
</evidence>
<proteinExistence type="predicted"/>
<feature type="transmembrane region" description="Helical" evidence="7">
    <location>
        <begin position="474"/>
        <end position="497"/>
    </location>
</feature>
<feature type="transmembrane region" description="Helical" evidence="7">
    <location>
        <begin position="323"/>
        <end position="350"/>
    </location>
</feature>
<keyword evidence="10" id="KW-1185">Reference proteome</keyword>
<comment type="caution">
    <text evidence="9">The sequence shown here is derived from an EMBL/GenBank/DDBJ whole genome shotgun (WGS) entry which is preliminary data.</text>
</comment>
<dbReference type="Proteomes" id="UP001231362">
    <property type="component" value="Unassembled WGS sequence"/>
</dbReference>
<keyword evidence="7" id="KW-0472">Membrane</keyword>
<comment type="cofactor">
    <cofactor evidence="1">
        <name>FMN</name>
        <dbReference type="ChEBI" id="CHEBI:58210"/>
    </cofactor>
</comment>
<name>A0ABT9UYP1_9BACL</name>
<evidence type="ECO:0000313" key="9">
    <source>
        <dbReference type="EMBL" id="MDQ0153811.1"/>
    </source>
</evidence>
<keyword evidence="7" id="KW-1133">Transmembrane helix</keyword>
<sequence>MPDWSYHPIFKPWLSRLPGSLGREFIHKGMNLISSLPGGVRFIEFSGHMSPSPRLEVELFGLTFSNPVGLSGKIDPLLTGTRAFANLGFGFIEVGPVTLQPSKPERTATFSLEQEQILFPLPLESRGLKEIAAKLKTMKSLHKPLIIRIGKSGNLDDTLTIIQTLCPYGDAFIIEESFPEADWIELKRHVQSKALLLSVQPTQIEQDIPMIKELINKQLIDGIVVEEQSIENENDQYFPSRQASELQTVLKSLADHGIEKTPKIISGGILEPQDALDLFAHGADLVMLSSGYVLSGPGLPKRINEGLLDLEETQNNETSGWKWYWLFGLIMFISGFITLILSMTIVVLPYDEAFLQLTREQLIALNPNIIKFMAHDRMTLAGTMVSGGILYMQLAKHGVRLRVHWARKAINIAGIVGFVGILLFLGYGYFDWLHGLLWLILLPFFYLGLKKSKDARDTSTSKNRTNHAAWRKGLWGQLCFTILGFSFMLGGIVISSIGATSVFVPTDIVYICMTPEQIYGITEKLVPVIAHDRAGFGSALLSVGLLVLTLSLWGFHQGEKWVWRTFLIGGIPAFCAGILTHFIIGYTTFIHLLPAYFALFLFIAGLILSKDFLFQ</sequence>
<keyword evidence="7" id="KW-0812">Transmembrane</keyword>
<dbReference type="InterPro" id="IPR050074">
    <property type="entry name" value="DHO_dehydrogenase"/>
</dbReference>
<keyword evidence="3" id="KW-0285">Flavoprotein</keyword>
<dbReference type="InterPro" id="IPR013785">
    <property type="entry name" value="Aldolase_TIM"/>
</dbReference>
<protein>
    <submittedName>
        <fullName evidence="9">Dihydroorotate dehydrogenase</fullName>
        <ecNumber evidence="9">1.3.5.2</ecNumber>
    </submittedName>
</protein>
<evidence type="ECO:0000256" key="7">
    <source>
        <dbReference type="SAM" id="Phobius"/>
    </source>
</evidence>
<evidence type="ECO:0000256" key="1">
    <source>
        <dbReference type="ARBA" id="ARBA00001917"/>
    </source>
</evidence>
<dbReference type="SUPFAM" id="SSF51395">
    <property type="entry name" value="FMN-linked oxidoreductases"/>
    <property type="match status" value="1"/>
</dbReference>
<feature type="transmembrane region" description="Helical" evidence="7">
    <location>
        <begin position="534"/>
        <end position="555"/>
    </location>
</feature>
<evidence type="ECO:0000256" key="4">
    <source>
        <dbReference type="ARBA" id="ARBA00022643"/>
    </source>
</evidence>
<reference evidence="9 10" key="1">
    <citation type="submission" date="2023-07" db="EMBL/GenBank/DDBJ databases">
        <title>Genomic Encyclopedia of Type Strains, Phase IV (KMG-IV): sequencing the most valuable type-strain genomes for metagenomic binning, comparative biology and taxonomic classification.</title>
        <authorList>
            <person name="Goeker M."/>
        </authorList>
    </citation>
    <scope>NUCLEOTIDE SEQUENCE [LARGE SCALE GENOMIC DNA]</scope>
    <source>
        <strain evidence="9 10">DSM 23948</strain>
    </source>
</reference>
<dbReference type="EMBL" id="JAUSTU010000001">
    <property type="protein sequence ID" value="MDQ0153811.1"/>
    <property type="molecule type" value="Genomic_DNA"/>
</dbReference>
<gene>
    <name evidence="9" type="ORF">J2S07_000109</name>
</gene>
<feature type="transmembrane region" description="Helical" evidence="7">
    <location>
        <begin position="562"/>
        <end position="584"/>
    </location>
</feature>
<dbReference type="InterPro" id="IPR005720">
    <property type="entry name" value="Dihydroorotate_DH_cat"/>
</dbReference>
<dbReference type="Pfam" id="PF01180">
    <property type="entry name" value="DHO_dh"/>
    <property type="match status" value="1"/>
</dbReference>
<feature type="domain" description="Dihydroorotate dehydrogenase catalytic" evidence="8">
    <location>
        <begin position="55"/>
        <end position="182"/>
    </location>
</feature>
<accession>A0ABT9UYP1</accession>
<dbReference type="EC" id="1.3.5.2" evidence="9"/>
<feature type="transmembrane region" description="Helical" evidence="7">
    <location>
        <begin position="432"/>
        <end position="449"/>
    </location>
</feature>
<evidence type="ECO:0000256" key="3">
    <source>
        <dbReference type="ARBA" id="ARBA00022630"/>
    </source>
</evidence>
<dbReference type="Gene3D" id="3.20.20.70">
    <property type="entry name" value="Aldolase class I"/>
    <property type="match status" value="1"/>
</dbReference>
<evidence type="ECO:0000256" key="2">
    <source>
        <dbReference type="ARBA" id="ARBA00004725"/>
    </source>
</evidence>
<dbReference type="PANTHER" id="PTHR48109">
    <property type="entry name" value="DIHYDROOROTATE DEHYDROGENASE (QUINONE), MITOCHONDRIAL-RELATED"/>
    <property type="match status" value="1"/>
</dbReference>
<comment type="pathway">
    <text evidence="2">Pyrimidine metabolism; UMP biosynthesis via de novo pathway.</text>
</comment>